<feature type="binding site" evidence="4">
    <location>
        <begin position="66"/>
        <end position="70"/>
    </location>
    <ligand>
        <name>D-ribulose 5-phosphate</name>
        <dbReference type="ChEBI" id="CHEBI:58121"/>
    </ligand>
</feature>
<dbReference type="AlphaFoldDB" id="A0A7X2T2Z2"/>
<dbReference type="RefSeq" id="WP_154459485.1">
    <property type="nucleotide sequence ID" value="NZ_JAQYTQ010000017.1"/>
</dbReference>
<dbReference type="PANTHER" id="PTHR30345">
    <property type="entry name" value="RIBOSE-5-PHOSPHATE ISOMERASE B"/>
    <property type="match status" value="1"/>
</dbReference>
<feature type="binding site" evidence="4">
    <location>
        <position position="137"/>
    </location>
    <ligand>
        <name>D-ribulose 5-phosphate</name>
        <dbReference type="ChEBI" id="CHEBI:58121"/>
    </ligand>
</feature>
<feature type="active site" description="Proton donor" evidence="3">
    <location>
        <position position="98"/>
    </location>
</feature>
<dbReference type="NCBIfam" id="NF004051">
    <property type="entry name" value="PRK05571.1"/>
    <property type="match status" value="1"/>
</dbReference>
<name>A0A7X2T2Z2_9FIRM</name>
<dbReference type="InterPro" id="IPR004785">
    <property type="entry name" value="RpiB"/>
</dbReference>
<dbReference type="Gene3D" id="3.40.1400.10">
    <property type="entry name" value="Sugar-phosphate isomerase, RpiB/LacA/LacB"/>
    <property type="match status" value="1"/>
</dbReference>
<protein>
    <submittedName>
        <fullName evidence="5">Ribose 5-phosphate isomerase B</fullName>
        <ecNumber evidence="5">5.3.1.6</ecNumber>
    </submittedName>
</protein>
<dbReference type="InterPro" id="IPR003500">
    <property type="entry name" value="RpiB_LacA_LacB"/>
</dbReference>
<sequence length="149" mass="16350">MKIAIGNDHGAYVYKNEILDMLVKEGHEVINVGCDGPESVDYPDYARKVADLVVNQNVDCGILLCGTGIGISIAANKVKGIRCALCTDTTMAKLTREHNDANILALGQRTTGIETAKDIVHTFLNTPFSNGERHIKRIQKIKEIEEKNL</sequence>
<feature type="binding site" evidence="4">
    <location>
        <position position="109"/>
    </location>
    <ligand>
        <name>D-ribulose 5-phosphate</name>
        <dbReference type="ChEBI" id="CHEBI:58121"/>
    </ligand>
</feature>
<dbReference type="EMBL" id="VUMM01000003">
    <property type="protein sequence ID" value="MSS01009.1"/>
    <property type="molecule type" value="Genomic_DNA"/>
</dbReference>
<evidence type="ECO:0000313" key="6">
    <source>
        <dbReference type="Proteomes" id="UP000470082"/>
    </source>
</evidence>
<dbReference type="InterPro" id="IPR036569">
    <property type="entry name" value="RpiB_LacA_LacB_sf"/>
</dbReference>
<keyword evidence="2 5" id="KW-0413">Isomerase</keyword>
<dbReference type="SUPFAM" id="SSF89623">
    <property type="entry name" value="Ribose/Galactose isomerase RpiB/AlsB"/>
    <property type="match status" value="1"/>
</dbReference>
<evidence type="ECO:0000256" key="3">
    <source>
        <dbReference type="PIRSR" id="PIRSR005384-1"/>
    </source>
</evidence>
<reference evidence="5 6" key="1">
    <citation type="submission" date="2019-08" db="EMBL/GenBank/DDBJ databases">
        <title>In-depth cultivation of the pig gut microbiome towards novel bacterial diversity and tailored functional studies.</title>
        <authorList>
            <person name="Wylensek D."/>
            <person name="Hitch T.C.A."/>
            <person name="Clavel T."/>
        </authorList>
    </citation>
    <scope>NUCLEOTIDE SEQUENCE [LARGE SCALE GENOMIC DNA]</scope>
    <source>
        <strain evidence="5 6">LKV-178-WT-2G</strain>
    </source>
</reference>
<gene>
    <name evidence="5" type="primary">rpiB</name>
    <name evidence="5" type="ORF">FYJ50_02560</name>
</gene>
<accession>A0A7X2T2Z2</accession>
<dbReference type="PIRSF" id="PIRSF005384">
    <property type="entry name" value="RpiB_LacA_B"/>
    <property type="match status" value="1"/>
</dbReference>
<dbReference type="Proteomes" id="UP000470082">
    <property type="component" value="Unassembled WGS sequence"/>
</dbReference>
<evidence type="ECO:0000256" key="1">
    <source>
        <dbReference type="ARBA" id="ARBA00008754"/>
    </source>
</evidence>
<dbReference type="PANTHER" id="PTHR30345:SF0">
    <property type="entry name" value="DNA DAMAGE-REPAIR_TOLERATION PROTEIN DRT102"/>
    <property type="match status" value="1"/>
</dbReference>
<feature type="binding site" evidence="4">
    <location>
        <position position="99"/>
    </location>
    <ligand>
        <name>D-ribulose 5-phosphate</name>
        <dbReference type="ChEBI" id="CHEBI:58121"/>
    </ligand>
</feature>
<dbReference type="NCBIfam" id="TIGR01120">
    <property type="entry name" value="rpiB"/>
    <property type="match status" value="1"/>
</dbReference>
<evidence type="ECO:0000313" key="5">
    <source>
        <dbReference type="EMBL" id="MSS01009.1"/>
    </source>
</evidence>
<feature type="binding site" evidence="4">
    <location>
        <begin position="8"/>
        <end position="9"/>
    </location>
    <ligand>
        <name>D-ribulose 5-phosphate</name>
        <dbReference type="ChEBI" id="CHEBI:58121"/>
    </ligand>
</feature>
<dbReference type="GO" id="GO:0004751">
    <property type="term" value="F:ribose-5-phosphate isomerase activity"/>
    <property type="evidence" value="ECO:0007669"/>
    <property type="project" value="UniProtKB-EC"/>
</dbReference>
<comment type="caution">
    <text evidence="5">The sequence shown here is derived from an EMBL/GenBank/DDBJ whole genome shotgun (WGS) entry which is preliminary data.</text>
</comment>
<dbReference type="EC" id="5.3.1.6" evidence="5"/>
<dbReference type="GO" id="GO:0005975">
    <property type="term" value="P:carbohydrate metabolic process"/>
    <property type="evidence" value="ECO:0007669"/>
    <property type="project" value="InterPro"/>
</dbReference>
<dbReference type="NCBIfam" id="TIGR00689">
    <property type="entry name" value="rpiB_lacA_lacB"/>
    <property type="match status" value="1"/>
</dbReference>
<proteinExistence type="inferred from homology"/>
<evidence type="ECO:0000256" key="2">
    <source>
        <dbReference type="ARBA" id="ARBA00023235"/>
    </source>
</evidence>
<comment type="similarity">
    <text evidence="1">Belongs to the LacAB/RpiB family.</text>
</comment>
<evidence type="ECO:0000256" key="4">
    <source>
        <dbReference type="PIRSR" id="PIRSR005384-2"/>
    </source>
</evidence>
<feature type="binding site" evidence="4">
    <location>
        <position position="133"/>
    </location>
    <ligand>
        <name>D-ribulose 5-phosphate</name>
        <dbReference type="ChEBI" id="CHEBI:58121"/>
    </ligand>
</feature>
<feature type="active site" description="Proton acceptor" evidence="3">
    <location>
        <position position="65"/>
    </location>
</feature>
<dbReference type="Pfam" id="PF02502">
    <property type="entry name" value="LacAB_rpiB"/>
    <property type="match status" value="1"/>
</dbReference>
<organism evidence="5 6">
    <name type="scientific">Floccifex porci</name>
    <dbReference type="NCBI Taxonomy" id="2606629"/>
    <lineage>
        <taxon>Bacteria</taxon>
        <taxon>Bacillati</taxon>
        <taxon>Bacillota</taxon>
        <taxon>Erysipelotrichia</taxon>
        <taxon>Erysipelotrichales</taxon>
        <taxon>Erysipelotrichaceae</taxon>
        <taxon>Floccifex</taxon>
    </lineage>
</organism>
<keyword evidence="6" id="KW-1185">Reference proteome</keyword>